<dbReference type="Proteomes" id="UP001299608">
    <property type="component" value="Unassembled WGS sequence"/>
</dbReference>
<keyword evidence="3" id="KW-0808">Transferase</keyword>
<keyword evidence="3" id="KW-0012">Acyltransferase</keyword>
<reference evidence="4 5" key="1">
    <citation type="journal article" date="2020" name="Cell Host Microbe">
        <title>Functional and Genomic Variation between Human-Derived Isolates of Lachnospiraceae Reveals Inter- and Intra-Species Diversity.</title>
        <authorList>
            <person name="Sorbara M.T."/>
            <person name="Littmann E.R."/>
            <person name="Fontana E."/>
            <person name="Moody T.U."/>
            <person name="Kohout C.E."/>
            <person name="Gjonbalaj M."/>
            <person name="Eaton V."/>
            <person name="Seok R."/>
            <person name="Leiner I.M."/>
            <person name="Pamer E.G."/>
        </authorList>
    </citation>
    <scope>NUCLEOTIDE SEQUENCE [LARGE SCALE GENOMIC DNA]</scope>
    <source>
        <strain evidence="4 5">MSK.1.17</strain>
    </source>
</reference>
<comment type="caution">
    <text evidence="3">The sequence shown here is derived from an EMBL/GenBank/DDBJ whole genome shotgun (WGS) entry which is preliminary data.</text>
</comment>
<feature type="transmembrane region" description="Helical" evidence="1">
    <location>
        <begin position="68"/>
        <end position="88"/>
    </location>
</feature>
<evidence type="ECO:0000313" key="3">
    <source>
        <dbReference type="EMBL" id="MCG4745895.1"/>
    </source>
</evidence>
<feature type="transmembrane region" description="Helical" evidence="1">
    <location>
        <begin position="209"/>
        <end position="228"/>
    </location>
</feature>
<feature type="transmembrane region" description="Helical" evidence="1">
    <location>
        <begin position="266"/>
        <end position="288"/>
    </location>
</feature>
<name>A0AAW5BNT4_9FIRM</name>
<evidence type="ECO:0000259" key="2">
    <source>
        <dbReference type="Pfam" id="PF01757"/>
    </source>
</evidence>
<feature type="transmembrane region" description="Helical" evidence="1">
    <location>
        <begin position="294"/>
        <end position="315"/>
    </location>
</feature>
<evidence type="ECO:0000313" key="5">
    <source>
        <dbReference type="Proteomes" id="UP000669239"/>
    </source>
</evidence>
<organism evidence="3 6">
    <name type="scientific">Enterocloster aldenensis</name>
    <dbReference type="NCBI Taxonomy" id="358742"/>
    <lineage>
        <taxon>Bacteria</taxon>
        <taxon>Bacillati</taxon>
        <taxon>Bacillota</taxon>
        <taxon>Clostridia</taxon>
        <taxon>Lachnospirales</taxon>
        <taxon>Lachnospiraceae</taxon>
        <taxon>Enterocloster</taxon>
    </lineage>
</organism>
<feature type="transmembrane region" description="Helical" evidence="1">
    <location>
        <begin position="109"/>
        <end position="130"/>
    </location>
</feature>
<feature type="transmembrane region" description="Helical" evidence="1">
    <location>
        <begin position="136"/>
        <end position="153"/>
    </location>
</feature>
<dbReference type="InterPro" id="IPR002656">
    <property type="entry name" value="Acyl_transf_3_dom"/>
</dbReference>
<dbReference type="EMBL" id="JAAITT010000006">
    <property type="protein sequence ID" value="NSJ48214.1"/>
    <property type="molecule type" value="Genomic_DNA"/>
</dbReference>
<evidence type="ECO:0000313" key="4">
    <source>
        <dbReference type="EMBL" id="NSJ48214.1"/>
    </source>
</evidence>
<evidence type="ECO:0000313" key="6">
    <source>
        <dbReference type="Proteomes" id="UP001299608"/>
    </source>
</evidence>
<keyword evidence="1" id="KW-0812">Transmembrane</keyword>
<dbReference type="AlphaFoldDB" id="A0AAW5BNT4"/>
<feature type="transmembrane region" description="Helical" evidence="1">
    <location>
        <begin position="234"/>
        <end position="257"/>
    </location>
</feature>
<keyword evidence="1" id="KW-1133">Transmembrane helix</keyword>
<dbReference type="EMBL" id="JAKNGE010000011">
    <property type="protein sequence ID" value="MCG4745895.1"/>
    <property type="molecule type" value="Genomic_DNA"/>
</dbReference>
<accession>A0AAW5BNT4</accession>
<reference evidence="3" key="3">
    <citation type="submission" date="2022-01" db="EMBL/GenBank/DDBJ databases">
        <title>Collection of gut derived symbiotic bacterial strains cultured from healthy donors.</title>
        <authorList>
            <person name="Lin H."/>
            <person name="Kohout C."/>
            <person name="Waligurski E."/>
            <person name="Pamer E.G."/>
        </authorList>
    </citation>
    <scope>NUCLEOTIDE SEQUENCE</scope>
    <source>
        <strain evidence="3">DFI.6.55</strain>
    </source>
</reference>
<dbReference type="GO" id="GO:0016747">
    <property type="term" value="F:acyltransferase activity, transferring groups other than amino-acyl groups"/>
    <property type="evidence" value="ECO:0007669"/>
    <property type="project" value="InterPro"/>
</dbReference>
<sequence length="336" mass="39026">MRYLFLYGMIIVIIPWLVVLIVSWVGVGNRGGGRNELTFLDKNGTLVLKGIAILFILFSHLGGHYTRIFTPCGGIGVALFLFISGYGLTKSDEKNGLQHYWTKRLVGVWLPYVLIQVFTSGLHLLDILLIKPSHPFGWYLNYLMIWYFMFWIIHRWGFLKRNRTFFLTLTGIILFFISREIRAEQSFSFIAGVMFAVHDWKGKIQWKNGMVLLLIAIGFLACKQTAIIRESPQVIYSFIQLMIKLPAALAIICFVFCTNRWINYRYFLWVGILSYEIYLIHGYTMNIYNTGMQMIHIVLVFSGLTFALSVGMHCVDTYLSGKLWKILLYKTKDRRD</sequence>
<gene>
    <name evidence="4" type="ORF">G5B36_05815</name>
    <name evidence="3" type="ORF">L0N08_10770</name>
</gene>
<keyword evidence="5" id="KW-1185">Reference proteome</keyword>
<feature type="domain" description="Acyltransferase 3" evidence="2">
    <location>
        <begin position="47"/>
        <end position="310"/>
    </location>
</feature>
<evidence type="ECO:0000256" key="1">
    <source>
        <dbReference type="SAM" id="Phobius"/>
    </source>
</evidence>
<feature type="transmembrane region" description="Helical" evidence="1">
    <location>
        <begin position="6"/>
        <end position="25"/>
    </location>
</feature>
<dbReference type="Proteomes" id="UP000669239">
    <property type="component" value="Unassembled WGS sequence"/>
</dbReference>
<proteinExistence type="predicted"/>
<dbReference type="RefSeq" id="WP_165641684.1">
    <property type="nucleotide sequence ID" value="NZ_JAAITT010000006.1"/>
</dbReference>
<protein>
    <submittedName>
        <fullName evidence="3 4">Acyltransferase</fullName>
    </submittedName>
</protein>
<feature type="transmembrane region" description="Helical" evidence="1">
    <location>
        <begin position="46"/>
        <end position="62"/>
    </location>
</feature>
<reference evidence="4" key="2">
    <citation type="submission" date="2020-02" db="EMBL/GenBank/DDBJ databases">
        <authorList>
            <person name="Littmann E."/>
            <person name="Sorbara M."/>
        </authorList>
    </citation>
    <scope>NUCLEOTIDE SEQUENCE</scope>
    <source>
        <strain evidence="4">MSK.1.17</strain>
    </source>
</reference>
<dbReference type="Pfam" id="PF01757">
    <property type="entry name" value="Acyl_transf_3"/>
    <property type="match status" value="1"/>
</dbReference>
<keyword evidence="1" id="KW-0472">Membrane</keyword>